<feature type="repeat" description="PPR" evidence="3">
    <location>
        <begin position="205"/>
        <end position="239"/>
    </location>
</feature>
<dbReference type="Gene3D" id="1.25.40.10">
    <property type="entry name" value="Tetratricopeptide repeat domain"/>
    <property type="match status" value="6"/>
</dbReference>
<dbReference type="Proteomes" id="UP000504603">
    <property type="component" value="Unplaced"/>
</dbReference>
<reference evidence="6" key="1">
    <citation type="submission" date="2025-08" db="UniProtKB">
        <authorList>
            <consortium name="RefSeq"/>
        </authorList>
    </citation>
    <scope>IDENTIFICATION</scope>
</reference>
<dbReference type="KEGG" id="mcha:111012739"/>
<dbReference type="GO" id="GO:0008270">
    <property type="term" value="F:zinc ion binding"/>
    <property type="evidence" value="ECO:0007669"/>
    <property type="project" value="InterPro"/>
</dbReference>
<dbReference type="NCBIfam" id="TIGR00756">
    <property type="entry name" value="PPR"/>
    <property type="match status" value="6"/>
</dbReference>
<evidence type="ECO:0000256" key="2">
    <source>
        <dbReference type="ARBA" id="ARBA00022737"/>
    </source>
</evidence>
<dbReference type="InterPro" id="IPR002885">
    <property type="entry name" value="PPR_rpt"/>
</dbReference>
<feature type="repeat" description="PPR" evidence="3">
    <location>
        <begin position="382"/>
        <end position="416"/>
    </location>
</feature>
<accession>A0A6J1CMX5</accession>
<name>A0A6J1CMX5_MOMCH</name>
<dbReference type="Pfam" id="PF20430">
    <property type="entry name" value="Eplus_motif"/>
    <property type="match status" value="1"/>
</dbReference>
<feature type="repeat" description="PPR" evidence="3">
    <location>
        <begin position="486"/>
        <end position="520"/>
    </location>
</feature>
<feature type="repeat" description="PPR" evidence="3">
    <location>
        <begin position="723"/>
        <end position="758"/>
    </location>
</feature>
<dbReference type="FunFam" id="1.25.40.10:FF:001086">
    <property type="entry name" value="Pentatricopeptide repeat-containing protein At4g33170"/>
    <property type="match status" value="1"/>
</dbReference>
<comment type="similarity">
    <text evidence="1">Belongs to the PPR family. PCMP-H subfamily.</text>
</comment>
<dbReference type="InterPro" id="IPR046849">
    <property type="entry name" value="E2_motif"/>
</dbReference>
<dbReference type="Pfam" id="PF14432">
    <property type="entry name" value="DYW_deaminase"/>
    <property type="match status" value="1"/>
</dbReference>
<dbReference type="Pfam" id="PF20431">
    <property type="entry name" value="E_motif"/>
    <property type="match status" value="1"/>
</dbReference>
<dbReference type="GO" id="GO:0009451">
    <property type="term" value="P:RNA modification"/>
    <property type="evidence" value="ECO:0007669"/>
    <property type="project" value="InterPro"/>
</dbReference>
<evidence type="ECO:0000259" key="4">
    <source>
        <dbReference type="Pfam" id="PF14432"/>
    </source>
</evidence>
<feature type="repeat" description="PPR" evidence="3">
    <location>
        <begin position="688"/>
        <end position="722"/>
    </location>
</feature>
<dbReference type="SUPFAM" id="SSF48452">
    <property type="entry name" value="TPR-like"/>
    <property type="match status" value="1"/>
</dbReference>
<dbReference type="Pfam" id="PF01535">
    <property type="entry name" value="PPR"/>
    <property type="match status" value="8"/>
</dbReference>
<evidence type="ECO:0000313" key="5">
    <source>
        <dbReference type="Proteomes" id="UP000504603"/>
    </source>
</evidence>
<dbReference type="Pfam" id="PF13041">
    <property type="entry name" value="PPR_2"/>
    <property type="match status" value="2"/>
</dbReference>
<dbReference type="PANTHER" id="PTHR47926:SF543">
    <property type="entry name" value="(WILD MALAYSIAN BANANA) HYPOTHETICAL PROTEIN"/>
    <property type="match status" value="1"/>
</dbReference>
<dbReference type="InterPro" id="IPR046960">
    <property type="entry name" value="PPR_At4g14850-like_plant"/>
</dbReference>
<feature type="domain" description="DYW" evidence="4">
    <location>
        <begin position="905"/>
        <end position="996"/>
    </location>
</feature>
<dbReference type="PANTHER" id="PTHR47926">
    <property type="entry name" value="PENTATRICOPEPTIDE REPEAT-CONTAINING PROTEIN"/>
    <property type="match status" value="1"/>
</dbReference>
<dbReference type="InterPro" id="IPR046848">
    <property type="entry name" value="E_motif"/>
</dbReference>
<dbReference type="GO" id="GO:0003723">
    <property type="term" value="F:RNA binding"/>
    <property type="evidence" value="ECO:0007669"/>
    <property type="project" value="InterPro"/>
</dbReference>
<dbReference type="OrthoDB" id="3231855at2759"/>
<evidence type="ECO:0000256" key="1">
    <source>
        <dbReference type="ARBA" id="ARBA00006643"/>
    </source>
</evidence>
<feature type="repeat" description="PPR" evidence="3">
    <location>
        <begin position="587"/>
        <end position="621"/>
    </location>
</feature>
<evidence type="ECO:0000256" key="3">
    <source>
        <dbReference type="PROSITE-ProRule" id="PRU00708"/>
    </source>
</evidence>
<dbReference type="GeneID" id="111012739"/>
<dbReference type="FunFam" id="1.25.40.10:FF:000343">
    <property type="entry name" value="Pentatricopeptide repeat-containing protein At3g58590"/>
    <property type="match status" value="1"/>
</dbReference>
<protein>
    <submittedName>
        <fullName evidence="6">Pentatricopeptide repeat-containing protein At4g33170</fullName>
    </submittedName>
</protein>
<dbReference type="AlphaFoldDB" id="A0A6J1CMX5"/>
<gene>
    <name evidence="6" type="primary">LOC111012739</name>
</gene>
<keyword evidence="2" id="KW-0677">Repeat</keyword>
<dbReference type="InterPro" id="IPR032867">
    <property type="entry name" value="DYW_dom"/>
</dbReference>
<organism evidence="5 6">
    <name type="scientific">Momordica charantia</name>
    <name type="common">Bitter gourd</name>
    <name type="synonym">Balsam pear</name>
    <dbReference type="NCBI Taxonomy" id="3673"/>
    <lineage>
        <taxon>Eukaryota</taxon>
        <taxon>Viridiplantae</taxon>
        <taxon>Streptophyta</taxon>
        <taxon>Embryophyta</taxon>
        <taxon>Tracheophyta</taxon>
        <taxon>Spermatophyta</taxon>
        <taxon>Magnoliopsida</taxon>
        <taxon>eudicotyledons</taxon>
        <taxon>Gunneridae</taxon>
        <taxon>Pentapetalae</taxon>
        <taxon>rosids</taxon>
        <taxon>fabids</taxon>
        <taxon>Cucurbitales</taxon>
        <taxon>Cucurbitaceae</taxon>
        <taxon>Momordiceae</taxon>
        <taxon>Momordica</taxon>
    </lineage>
</organism>
<evidence type="ECO:0000313" key="6">
    <source>
        <dbReference type="RefSeq" id="XP_022142686.1"/>
    </source>
</evidence>
<keyword evidence="5" id="KW-1185">Reference proteome</keyword>
<dbReference type="PROSITE" id="PS51375">
    <property type="entry name" value="PPR"/>
    <property type="match status" value="6"/>
</dbReference>
<dbReference type="FunFam" id="1.25.40.10:FF:000243">
    <property type="entry name" value="Pentatricopeptide repeat-containing protein chloroplastic"/>
    <property type="match status" value="1"/>
</dbReference>
<dbReference type="RefSeq" id="XP_022142686.1">
    <property type="nucleotide sequence ID" value="XM_022286994.1"/>
</dbReference>
<dbReference type="FunFam" id="1.25.40.10:FF:000687">
    <property type="entry name" value="Pentatricopeptide repeat-containing protein At4g33170"/>
    <property type="match status" value="1"/>
</dbReference>
<dbReference type="FunFam" id="1.25.40.10:FF:000366">
    <property type="entry name" value="Pentatricopeptide (PPR) repeat-containing protein"/>
    <property type="match status" value="1"/>
</dbReference>
<sequence>MLLRANPKSFCCPFLLRQFSYLSPSPPWPPSSSSSQWFSLLRSAIATANLKLGKQGHACIITSGHLPDQFLTNNLITMYFKCGSLFYARQVFDKTSDRDLITWNSIVAAYAHSADSSVENLLEGFRLFGLLRESGFSATRLTLAPILKLCLVSGFVEVSEAVHGFAVKIGLELDLFVSGALVNIYCKYGLLGEARLLFNEMPERDVVLWNVMLKAYVEHGFEDEALRFFSAFHRSGILPDFSSLHCLLGGVNNDGSDNIKRYKEQVKAYKMKMFPLDEGLDILSWNKKLSEYLQAGQNLVAVGCFKSLFRSAEGYDSVTLIVVLSAVVGTGNLDLGEQIHALVIKSGFDSVAPVANSLMNMYSKVEVVYAAEKMFVNSLKLDLISWNTMISSYAQNHLEKEAICTFIDLLRDGPRPDQFTFASVLRACSTSEEGEYFSLSTQVHDYAIKCGIVNDSFVLTALIDVYSKSGKVDEAELLLHNKYEFDLASWNALMFGYIKSNKTKKALELLSLMHATGVLIDEITLATAMKASSYLINLEQGKQVHAHSIKLGFNDDLWVSSSILDMYIKCGDMPNAFELFNEISRPDDVVWTTMISGYVENGDEDRALSVYRLMRVSGVKPDEYTFSTLIKASSCLTALEQGRQIHANVIKLDYALDHFVGTSLVDMYCKCGSVRDAYSVFGKMDVGKVAFWNAMLLGLAQHGNADEALNLFKIMQSNGIEPDKVTFIGVLSACSHSGLFSEAYKYFDAMLKIYGIVPDIEHYSCLVDAFGRAGRIQEAENVIVSMPFEASASMYRALLGACRTKGDTETAKRVADKLVALDPSDSSAYVLLSNIYAASRQWDDVTDARNMMKLKNVKKDPGFSWIDVQNKVHLFVVDDRSHPQADLIYEKVEALMKRIREEGSYVPDTDFMLLDVEEEEKERALYYHSEKLAIAYGLIITPPSATIRIIKNLRVCGDCHSAIKCISKLTKREIVVRDANRFHHFRDGTCSCSDYW</sequence>
<proteinExistence type="inferred from homology"/>
<dbReference type="InterPro" id="IPR011990">
    <property type="entry name" value="TPR-like_helical_dom_sf"/>
</dbReference>